<accession>A0AAN8UYD9</accession>
<comment type="subcellular location">
    <subcellularLocation>
        <location evidence="1">Nucleus</location>
    </subcellularLocation>
</comment>
<dbReference type="Pfam" id="PF13921">
    <property type="entry name" value="Myb_DNA-bind_6"/>
    <property type="match status" value="1"/>
</dbReference>
<evidence type="ECO:0000256" key="1">
    <source>
        <dbReference type="ARBA" id="ARBA00004123"/>
    </source>
</evidence>
<keyword evidence="5" id="KW-1185">Reference proteome</keyword>
<dbReference type="PANTHER" id="PTHR45614:SF150">
    <property type="entry name" value="MYB-LIKE DNA-BINDING DOMAIN CONTAINING PROTEIN, EXPRESSED"/>
    <property type="match status" value="1"/>
</dbReference>
<dbReference type="AlphaFoldDB" id="A0AAN8UYD9"/>
<dbReference type="EMBL" id="JBAMMX010000017">
    <property type="protein sequence ID" value="KAK6924265.1"/>
    <property type="molecule type" value="Genomic_DNA"/>
</dbReference>
<reference evidence="4 5" key="1">
    <citation type="submission" date="2023-12" db="EMBL/GenBank/DDBJ databases">
        <title>A high-quality genome assembly for Dillenia turbinata (Dilleniales).</title>
        <authorList>
            <person name="Chanderbali A."/>
        </authorList>
    </citation>
    <scope>NUCLEOTIDE SEQUENCE [LARGE SCALE GENOMIC DNA]</scope>
    <source>
        <strain evidence="4">LSX21</strain>
        <tissue evidence="4">Leaf</tissue>
    </source>
</reference>
<dbReference type="PROSITE" id="PS51294">
    <property type="entry name" value="HTH_MYB"/>
    <property type="match status" value="1"/>
</dbReference>
<dbReference type="InterPro" id="IPR009057">
    <property type="entry name" value="Homeodomain-like_sf"/>
</dbReference>
<evidence type="ECO:0000313" key="5">
    <source>
        <dbReference type="Proteomes" id="UP001370490"/>
    </source>
</evidence>
<dbReference type="GO" id="GO:0005634">
    <property type="term" value="C:nucleus"/>
    <property type="evidence" value="ECO:0007669"/>
    <property type="project" value="UniProtKB-SubCell"/>
</dbReference>
<protein>
    <recommendedName>
        <fullName evidence="3">HTH myb-type domain-containing protein</fullName>
    </recommendedName>
</protein>
<dbReference type="GO" id="GO:0000978">
    <property type="term" value="F:RNA polymerase II cis-regulatory region sequence-specific DNA binding"/>
    <property type="evidence" value="ECO:0007669"/>
    <property type="project" value="TreeGrafter"/>
</dbReference>
<evidence type="ECO:0000256" key="2">
    <source>
        <dbReference type="ARBA" id="ARBA00023242"/>
    </source>
</evidence>
<keyword evidence="2" id="KW-0539">Nucleus</keyword>
<dbReference type="InterPro" id="IPR017930">
    <property type="entry name" value="Myb_dom"/>
</dbReference>
<dbReference type="PANTHER" id="PTHR45614">
    <property type="entry name" value="MYB PROTEIN-RELATED"/>
    <property type="match status" value="1"/>
</dbReference>
<dbReference type="InterPro" id="IPR050560">
    <property type="entry name" value="MYB_TF"/>
</dbReference>
<comment type="caution">
    <text evidence="4">The sequence shown here is derived from an EMBL/GenBank/DDBJ whole genome shotgun (WGS) entry which is preliminary data.</text>
</comment>
<dbReference type="SUPFAM" id="SSF46689">
    <property type="entry name" value="Homeodomain-like"/>
    <property type="match status" value="1"/>
</dbReference>
<name>A0AAN8UYD9_9MAGN</name>
<dbReference type="GO" id="GO:0000981">
    <property type="term" value="F:DNA-binding transcription factor activity, RNA polymerase II-specific"/>
    <property type="evidence" value="ECO:0007669"/>
    <property type="project" value="TreeGrafter"/>
</dbReference>
<organism evidence="4 5">
    <name type="scientific">Dillenia turbinata</name>
    <dbReference type="NCBI Taxonomy" id="194707"/>
    <lineage>
        <taxon>Eukaryota</taxon>
        <taxon>Viridiplantae</taxon>
        <taxon>Streptophyta</taxon>
        <taxon>Embryophyta</taxon>
        <taxon>Tracheophyta</taxon>
        <taxon>Spermatophyta</taxon>
        <taxon>Magnoliopsida</taxon>
        <taxon>eudicotyledons</taxon>
        <taxon>Gunneridae</taxon>
        <taxon>Pentapetalae</taxon>
        <taxon>Dilleniales</taxon>
        <taxon>Dilleniaceae</taxon>
        <taxon>Dillenia</taxon>
    </lineage>
</organism>
<gene>
    <name evidence="4" type="ORF">RJ641_010465</name>
</gene>
<proteinExistence type="predicted"/>
<evidence type="ECO:0000313" key="4">
    <source>
        <dbReference type="EMBL" id="KAK6924265.1"/>
    </source>
</evidence>
<sequence length="141" mass="15891">MVRKSCRLRWFNQLNPEINKNPFTEEEEERLLAAHALHDRSYDTIGNDPNSSHNYRNIQFSGANEYQSHEMMMRSGLVRSGGDHSGTLPNLLRPSPSNPVDDLLKHKGPLIDFLGPSKLEVSESIKNKNGVSFIDFLGVGN</sequence>
<dbReference type="Proteomes" id="UP001370490">
    <property type="component" value="Unassembled WGS sequence"/>
</dbReference>
<evidence type="ECO:0000259" key="3">
    <source>
        <dbReference type="PROSITE" id="PS51294"/>
    </source>
</evidence>
<feature type="domain" description="HTH myb-type" evidence="3">
    <location>
        <begin position="1"/>
        <end position="18"/>
    </location>
</feature>